<dbReference type="GeneID" id="108886743"/>
<feature type="region of interest" description="Disordered" evidence="1">
    <location>
        <begin position="89"/>
        <end position="140"/>
    </location>
</feature>
<dbReference type="Proteomes" id="UP000694890">
    <property type="component" value="Linkage group LG19"/>
</dbReference>
<dbReference type="AlphaFoldDB" id="A0AAJ7V6A1"/>
<organism evidence="2 3">
    <name type="scientific">Lates calcarifer</name>
    <name type="common">Barramundi</name>
    <name type="synonym">Holocentrus calcarifer</name>
    <dbReference type="NCBI Taxonomy" id="8187"/>
    <lineage>
        <taxon>Eukaryota</taxon>
        <taxon>Metazoa</taxon>
        <taxon>Chordata</taxon>
        <taxon>Craniata</taxon>
        <taxon>Vertebrata</taxon>
        <taxon>Euteleostomi</taxon>
        <taxon>Actinopterygii</taxon>
        <taxon>Neopterygii</taxon>
        <taxon>Teleostei</taxon>
        <taxon>Neoteleostei</taxon>
        <taxon>Acanthomorphata</taxon>
        <taxon>Carangaria</taxon>
        <taxon>Carangaria incertae sedis</taxon>
        <taxon>Centropomidae</taxon>
        <taxon>Lates</taxon>
    </lineage>
</organism>
<proteinExistence type="predicted"/>
<reference evidence="3" key="1">
    <citation type="submission" date="2025-08" db="UniProtKB">
        <authorList>
            <consortium name="RefSeq"/>
        </authorList>
    </citation>
    <scope>IDENTIFICATION</scope>
    <source>
        <tissue evidence="3">Brain</tissue>
    </source>
</reference>
<evidence type="ECO:0000256" key="1">
    <source>
        <dbReference type="SAM" id="MobiDB-lite"/>
    </source>
</evidence>
<sequence>MDQIYMRPVPQRELRVLNQKEDRDLRHKLNMLDKQYRYTRKMLQQRRDSLMNEQRRVVMVKVCEPKATVNIAMKEIGEHKNAEEHFRGIHTSDGGRLHSSKPQHHSKGSEPVEQGRSISAPPPSSVKPTSPVRHRGNIQSNVSLLQMKNIATIDSISEKELVRQQQKAREELERVRQLQKENLHKRVTAFIESLKDKGSVEILVEPL</sequence>
<protein>
    <submittedName>
        <fullName evidence="3">Uncharacterized protein LOC108886743</fullName>
    </submittedName>
</protein>
<dbReference type="KEGG" id="lcf:108886743"/>
<gene>
    <name evidence="3" type="primary">LOC108886743</name>
</gene>
<dbReference type="RefSeq" id="XP_018537272.1">
    <property type="nucleotide sequence ID" value="XM_018681756.2"/>
</dbReference>
<accession>A0AAJ7V6A1</accession>
<evidence type="ECO:0000313" key="2">
    <source>
        <dbReference type="Proteomes" id="UP000694890"/>
    </source>
</evidence>
<name>A0AAJ7V6A1_LATCA</name>
<evidence type="ECO:0000313" key="3">
    <source>
        <dbReference type="RefSeq" id="XP_018537272.1"/>
    </source>
</evidence>